<keyword evidence="12" id="KW-1185">Reference proteome</keyword>
<evidence type="ECO:0000256" key="7">
    <source>
        <dbReference type="PROSITE-ProRule" id="PRU10040"/>
    </source>
</evidence>
<sequence length="491" mass="53690">MHGVRPALRARGFWAARGATRHRPHQRTNRTSQQLVNRPVPLLHSLLSVLFLPVIDLSSLPSLNSPPTLSAFRTLYLTENLPDAPPASSPARPQQRRRCRRATAMSPPRPQFLACIAVAVALLAPPCGVAGHSRGLRPGRGGGGGAPEPFPVNATRAEMIERQFVEWLRYMGGLRHSTFQHALARAFPSYSLVVDKNPAFGDFTTIQAAIDSLPAINLVRVVIRVNAGTYTEKVTISPMRAFITLEGAGADTTIVQWGDTADSPTGPKGQPLGTYNSASFAVNAQYFLARNITFKNTSPVPKPGATGKQAVALRVSADNAAFVGCKFLGAQDTLYDHSGRHYYKECYIEGSVDFIFGNALSLYEDCHVHAIAQDYGALTAQNRQSLLEDTGFSFVNCRVTGSGALYLGRAWGTFSRVVFAYTHMDNIIIPRGWYNWGDPNRELTVFYGQYKCTGPGASYAGRVAWSHELTDDEAKPFISLSFIDGVEWVRL</sequence>
<dbReference type="Pfam" id="PF01095">
    <property type="entry name" value="Pectinesterase"/>
    <property type="match status" value="1"/>
</dbReference>
<dbReference type="InterPro" id="IPR011050">
    <property type="entry name" value="Pectin_lyase_fold/virulence"/>
</dbReference>
<dbReference type="EC" id="3.1.1.11" evidence="3 8"/>
<dbReference type="FunFam" id="2.160.20.10:FF:000018">
    <property type="entry name" value="Pectinesterase"/>
    <property type="match status" value="1"/>
</dbReference>
<dbReference type="AlphaFoldDB" id="A0AAQ3WPM3"/>
<reference evidence="11 12" key="1">
    <citation type="submission" date="2024-02" db="EMBL/GenBank/DDBJ databases">
        <title>High-quality chromosome-scale genome assembly of Pensacola bahiagrass (Paspalum notatum Flugge var. saurae).</title>
        <authorList>
            <person name="Vega J.M."/>
            <person name="Podio M."/>
            <person name="Orjuela J."/>
            <person name="Siena L.A."/>
            <person name="Pessino S.C."/>
            <person name="Combes M.C."/>
            <person name="Mariac C."/>
            <person name="Albertini E."/>
            <person name="Pupilli F."/>
            <person name="Ortiz J.P.A."/>
            <person name="Leblanc O."/>
        </authorList>
    </citation>
    <scope>NUCLEOTIDE SEQUENCE [LARGE SCALE GENOMIC DNA]</scope>
    <source>
        <strain evidence="11">R1</strain>
        <tissue evidence="11">Leaf</tissue>
    </source>
</reference>
<dbReference type="Gene3D" id="2.160.20.10">
    <property type="entry name" value="Single-stranded right-handed beta-helix, Pectin lyase-like"/>
    <property type="match status" value="1"/>
</dbReference>
<dbReference type="InterPro" id="IPR033131">
    <property type="entry name" value="Pectinesterase_Asp_AS"/>
</dbReference>
<comment type="catalytic activity">
    <reaction evidence="6 8">
        <text>[(1-&gt;4)-alpha-D-galacturonosyl methyl ester](n) + n H2O = [(1-&gt;4)-alpha-D-galacturonosyl](n) + n methanol + n H(+)</text>
        <dbReference type="Rhea" id="RHEA:22380"/>
        <dbReference type="Rhea" id="RHEA-COMP:14570"/>
        <dbReference type="Rhea" id="RHEA-COMP:14573"/>
        <dbReference type="ChEBI" id="CHEBI:15377"/>
        <dbReference type="ChEBI" id="CHEBI:15378"/>
        <dbReference type="ChEBI" id="CHEBI:17790"/>
        <dbReference type="ChEBI" id="CHEBI:140522"/>
        <dbReference type="ChEBI" id="CHEBI:140523"/>
        <dbReference type="EC" id="3.1.1.11"/>
    </reaction>
</comment>
<evidence type="ECO:0000256" key="8">
    <source>
        <dbReference type="RuleBase" id="RU000589"/>
    </source>
</evidence>
<accession>A0AAQ3WPM3</accession>
<dbReference type="PANTHER" id="PTHR31321:SF118">
    <property type="entry name" value="PECTINESTERASE"/>
    <property type="match status" value="1"/>
</dbReference>
<proteinExistence type="inferred from homology"/>
<dbReference type="GO" id="GO:0042545">
    <property type="term" value="P:cell wall modification"/>
    <property type="evidence" value="ECO:0007669"/>
    <property type="project" value="UniProtKB-UniRule"/>
</dbReference>
<dbReference type="InterPro" id="IPR012334">
    <property type="entry name" value="Pectin_lyas_fold"/>
</dbReference>
<feature type="region of interest" description="Disordered" evidence="9">
    <location>
        <begin position="82"/>
        <end position="104"/>
    </location>
</feature>
<comment type="pathway">
    <text evidence="1 8">Glycan metabolism; pectin degradation; 2-dehydro-3-deoxy-D-gluconate from pectin: step 1/5.</text>
</comment>
<feature type="domain" description="Pectinesterase catalytic" evidence="10">
    <location>
        <begin position="200"/>
        <end position="485"/>
    </location>
</feature>
<evidence type="ECO:0000256" key="4">
    <source>
        <dbReference type="ARBA" id="ARBA00022801"/>
    </source>
</evidence>
<dbReference type="SUPFAM" id="SSF51126">
    <property type="entry name" value="Pectin lyase-like"/>
    <property type="match status" value="1"/>
</dbReference>
<comment type="similarity">
    <text evidence="2">Belongs to the pectinesterase family.</text>
</comment>
<evidence type="ECO:0000256" key="1">
    <source>
        <dbReference type="ARBA" id="ARBA00005184"/>
    </source>
</evidence>
<name>A0AAQ3WPM3_PASNO</name>
<dbReference type="Proteomes" id="UP001341281">
    <property type="component" value="Chromosome 04"/>
</dbReference>
<evidence type="ECO:0000256" key="6">
    <source>
        <dbReference type="ARBA" id="ARBA00047928"/>
    </source>
</evidence>
<dbReference type="EMBL" id="CP144748">
    <property type="protein sequence ID" value="WVZ68875.1"/>
    <property type="molecule type" value="Genomic_DNA"/>
</dbReference>
<evidence type="ECO:0000313" key="11">
    <source>
        <dbReference type="EMBL" id="WVZ68875.1"/>
    </source>
</evidence>
<feature type="active site" evidence="7">
    <location>
        <position position="353"/>
    </location>
</feature>
<dbReference type="PROSITE" id="PS00503">
    <property type="entry name" value="PECTINESTERASE_2"/>
    <property type="match status" value="1"/>
</dbReference>
<dbReference type="GO" id="GO:0045490">
    <property type="term" value="P:pectin catabolic process"/>
    <property type="evidence" value="ECO:0007669"/>
    <property type="project" value="UniProtKB-UniRule"/>
</dbReference>
<evidence type="ECO:0000256" key="3">
    <source>
        <dbReference type="ARBA" id="ARBA00013229"/>
    </source>
</evidence>
<evidence type="ECO:0000256" key="5">
    <source>
        <dbReference type="ARBA" id="ARBA00023085"/>
    </source>
</evidence>
<evidence type="ECO:0000256" key="2">
    <source>
        <dbReference type="ARBA" id="ARBA00008891"/>
    </source>
</evidence>
<protein>
    <recommendedName>
        <fullName evidence="3 8">Pectinesterase</fullName>
        <ecNumber evidence="3 8">3.1.1.11</ecNumber>
    </recommendedName>
</protein>
<evidence type="ECO:0000256" key="9">
    <source>
        <dbReference type="SAM" id="MobiDB-lite"/>
    </source>
</evidence>
<evidence type="ECO:0000313" key="12">
    <source>
        <dbReference type="Proteomes" id="UP001341281"/>
    </source>
</evidence>
<keyword evidence="4 8" id="KW-0378">Hydrolase</keyword>
<keyword evidence="5 8" id="KW-0063">Aspartyl esterase</keyword>
<gene>
    <name evidence="11" type="ORF">U9M48_017756</name>
</gene>
<organism evidence="11 12">
    <name type="scientific">Paspalum notatum var. saurae</name>
    <dbReference type="NCBI Taxonomy" id="547442"/>
    <lineage>
        <taxon>Eukaryota</taxon>
        <taxon>Viridiplantae</taxon>
        <taxon>Streptophyta</taxon>
        <taxon>Embryophyta</taxon>
        <taxon>Tracheophyta</taxon>
        <taxon>Spermatophyta</taxon>
        <taxon>Magnoliopsida</taxon>
        <taxon>Liliopsida</taxon>
        <taxon>Poales</taxon>
        <taxon>Poaceae</taxon>
        <taxon>PACMAD clade</taxon>
        <taxon>Panicoideae</taxon>
        <taxon>Andropogonodae</taxon>
        <taxon>Paspaleae</taxon>
        <taxon>Paspalinae</taxon>
        <taxon>Paspalum</taxon>
    </lineage>
</organism>
<dbReference type="InterPro" id="IPR000070">
    <property type="entry name" value="Pectinesterase_cat"/>
</dbReference>
<evidence type="ECO:0000259" key="10">
    <source>
        <dbReference type="Pfam" id="PF01095"/>
    </source>
</evidence>
<dbReference type="GO" id="GO:0030599">
    <property type="term" value="F:pectinesterase activity"/>
    <property type="evidence" value="ECO:0007669"/>
    <property type="project" value="UniProtKB-UniRule"/>
</dbReference>
<dbReference type="PANTHER" id="PTHR31321">
    <property type="entry name" value="ACYL-COA THIOESTER HYDROLASE YBHC-RELATED"/>
    <property type="match status" value="1"/>
</dbReference>